<dbReference type="GO" id="GO:0005201">
    <property type="term" value="F:extracellular matrix structural constituent"/>
    <property type="evidence" value="ECO:0007669"/>
    <property type="project" value="InterPro"/>
</dbReference>
<evidence type="ECO:0000256" key="1">
    <source>
        <dbReference type="ARBA" id="ARBA00004613"/>
    </source>
</evidence>
<dbReference type="SMART" id="SM00038">
    <property type="entry name" value="COLFI"/>
    <property type="match status" value="1"/>
</dbReference>
<feature type="chain" id="PRO_5013708963" evidence="5">
    <location>
        <begin position="24"/>
        <end position="348"/>
    </location>
</feature>
<evidence type="ECO:0000256" key="4">
    <source>
        <dbReference type="SAM" id="MobiDB-lite"/>
    </source>
</evidence>
<feature type="signal peptide" evidence="5">
    <location>
        <begin position="1"/>
        <end position="23"/>
    </location>
</feature>
<gene>
    <name evidence="7" type="ORF">SFRICE_018750</name>
</gene>
<dbReference type="Gene3D" id="2.60.120.1000">
    <property type="match status" value="1"/>
</dbReference>
<keyword evidence="2" id="KW-0964">Secreted</keyword>
<reference evidence="7" key="1">
    <citation type="submission" date="2016-07" db="EMBL/GenBank/DDBJ databases">
        <authorList>
            <person name="Bretaudeau A."/>
        </authorList>
    </citation>
    <scope>NUCLEOTIDE SEQUENCE</scope>
    <source>
        <strain evidence="7">Rice</strain>
        <tissue evidence="7">Whole body</tissue>
    </source>
</reference>
<dbReference type="InterPro" id="IPR008160">
    <property type="entry name" value="Collagen"/>
</dbReference>
<evidence type="ECO:0000259" key="6">
    <source>
        <dbReference type="PROSITE" id="PS51461"/>
    </source>
</evidence>
<dbReference type="PANTHER" id="PTHR24637">
    <property type="entry name" value="COLLAGEN"/>
    <property type="match status" value="1"/>
</dbReference>
<organism evidence="7">
    <name type="scientific">Spodoptera frugiperda</name>
    <name type="common">Fall armyworm</name>
    <dbReference type="NCBI Taxonomy" id="7108"/>
    <lineage>
        <taxon>Eukaryota</taxon>
        <taxon>Metazoa</taxon>
        <taxon>Ecdysozoa</taxon>
        <taxon>Arthropoda</taxon>
        <taxon>Hexapoda</taxon>
        <taxon>Insecta</taxon>
        <taxon>Pterygota</taxon>
        <taxon>Neoptera</taxon>
        <taxon>Endopterygota</taxon>
        <taxon>Lepidoptera</taxon>
        <taxon>Glossata</taxon>
        <taxon>Ditrysia</taxon>
        <taxon>Noctuoidea</taxon>
        <taxon>Noctuidae</taxon>
        <taxon>Amphipyrinae</taxon>
        <taxon>Spodoptera</taxon>
    </lineage>
</organism>
<dbReference type="GO" id="GO:0005576">
    <property type="term" value="C:extracellular region"/>
    <property type="evidence" value="ECO:0007669"/>
    <property type="project" value="UniProtKB-SubCell"/>
</dbReference>
<feature type="region of interest" description="Disordered" evidence="4">
    <location>
        <begin position="59"/>
        <end position="128"/>
    </location>
</feature>
<dbReference type="GO" id="GO:0005581">
    <property type="term" value="C:collagen trimer"/>
    <property type="evidence" value="ECO:0007669"/>
    <property type="project" value="UniProtKB-KW"/>
</dbReference>
<dbReference type="Pfam" id="PF01410">
    <property type="entry name" value="COLFI"/>
    <property type="match status" value="1"/>
</dbReference>
<protein>
    <submittedName>
        <fullName evidence="7">SFRICE_018750</fullName>
    </submittedName>
</protein>
<evidence type="ECO:0000256" key="2">
    <source>
        <dbReference type="ARBA" id="ARBA00022525"/>
    </source>
</evidence>
<evidence type="ECO:0000313" key="7">
    <source>
        <dbReference type="EMBL" id="SOQ50852.1"/>
    </source>
</evidence>
<proteinExistence type="predicted"/>
<evidence type="ECO:0000256" key="5">
    <source>
        <dbReference type="SAM" id="SignalP"/>
    </source>
</evidence>
<sequence length="348" mass="37905">MDVTVKLCLIFMCIAFKLQNASATAQISNIALNTDDKIRKCTSQLSTCSVKFGNQLIRGEKGEPGSVGEPGKPGKDGAKGDQGPSGLAGLQGLQGPKGEIGHLGPKGDKGERGLTGNPGPIGPPGLEGKPGICPCVLPGLKKSSMEVGDDAWDPEVAVEKPCKAAPSDIESGKYTMGPLDKEFEVYCNMTTLETCMPNRNVTSEINHKSVNQSVWLSSLGVHLMDLYQLTIEQITWLQERSVTVQQTIKYHCWDSVPYPKNNTSATSLELLTWNDVVIGPFPTPKTPVYYTVPTETDHCEEGVKEWRSTIIKIRSSFAHRLPITDILIKDNRNADQKFKIEVTELCFG</sequence>
<evidence type="ECO:0000256" key="3">
    <source>
        <dbReference type="ARBA" id="ARBA00023119"/>
    </source>
</evidence>
<dbReference type="PROSITE" id="PS51461">
    <property type="entry name" value="NC1_FIB"/>
    <property type="match status" value="1"/>
</dbReference>
<accession>A0A2H1WDB2</accession>
<dbReference type="PANTHER" id="PTHR24637:SF421">
    <property type="entry name" value="CUTICLE COLLAGEN DPY-2"/>
    <property type="match status" value="1"/>
</dbReference>
<feature type="domain" description="Fibrillar collagen NC1" evidence="6">
    <location>
        <begin position="115"/>
        <end position="348"/>
    </location>
</feature>
<keyword evidence="3" id="KW-0176">Collagen</keyword>
<name>A0A2H1WDB2_SPOFR</name>
<dbReference type="EMBL" id="ODYU01007789">
    <property type="protein sequence ID" value="SOQ50852.1"/>
    <property type="molecule type" value="Genomic_DNA"/>
</dbReference>
<dbReference type="InterPro" id="IPR000885">
    <property type="entry name" value="Fib_collagen_C"/>
</dbReference>
<dbReference type="Pfam" id="PF01391">
    <property type="entry name" value="Collagen"/>
    <property type="match status" value="1"/>
</dbReference>
<dbReference type="AlphaFoldDB" id="A0A2H1WDB2"/>
<comment type="subcellular location">
    <subcellularLocation>
        <location evidence="1">Secreted</location>
    </subcellularLocation>
</comment>
<keyword evidence="5" id="KW-0732">Signal</keyword>